<sequence>MTNGSEVDVGKTTGFSFPLAKNEEIQNDLINIGKAGGRLKEWEDDVNDAVRKLVLQGLDGSKHRSTQNRVRSPQPLLSDRVLISGVVTPVALFSDEVLRRSKRSQRSFIVENKILGFAVEGRKIMIKAFMGDSYCAKPMRVLRERLEHRILPHHGSSVRTTVALLEVNVKSGIPATTSTERLKLLDDDANSFRLRPRSP</sequence>
<dbReference type="InterPro" id="IPR023393">
    <property type="entry name" value="START-like_dom_sf"/>
</dbReference>
<protein>
    <submittedName>
        <fullName evidence="1">Uncharacterized protein</fullName>
    </submittedName>
</protein>
<comment type="caution">
    <text evidence="1">The sequence shown here is derived from an EMBL/GenBank/DDBJ whole genome shotgun (WGS) entry which is preliminary data.</text>
</comment>
<name>A0A540MYC7_MALBA</name>
<keyword evidence="2" id="KW-1185">Reference proteome</keyword>
<dbReference type="STRING" id="106549.A0A540MYC7"/>
<dbReference type="Gene3D" id="3.30.530.20">
    <property type="match status" value="1"/>
</dbReference>
<gene>
    <name evidence="1" type="ORF">C1H46_010599</name>
</gene>
<dbReference type="Proteomes" id="UP000315295">
    <property type="component" value="Unassembled WGS sequence"/>
</dbReference>
<evidence type="ECO:0000313" key="2">
    <source>
        <dbReference type="Proteomes" id="UP000315295"/>
    </source>
</evidence>
<dbReference type="AlphaFoldDB" id="A0A540MYC7"/>
<evidence type="ECO:0000313" key="1">
    <source>
        <dbReference type="EMBL" id="TQE03792.1"/>
    </source>
</evidence>
<proteinExistence type="predicted"/>
<reference evidence="1 2" key="1">
    <citation type="journal article" date="2019" name="G3 (Bethesda)">
        <title>Sequencing of a Wild Apple (Malus baccata) Genome Unravels the Differences Between Cultivated and Wild Apple Species Regarding Disease Resistance and Cold Tolerance.</title>
        <authorList>
            <person name="Chen X."/>
        </authorList>
    </citation>
    <scope>NUCLEOTIDE SEQUENCE [LARGE SCALE GENOMIC DNA]</scope>
    <source>
        <strain evidence="2">cv. Shandingzi</strain>
        <tissue evidence="1">Leaves</tissue>
    </source>
</reference>
<dbReference type="EMBL" id="VIEB01000150">
    <property type="protein sequence ID" value="TQE03792.1"/>
    <property type="molecule type" value="Genomic_DNA"/>
</dbReference>
<accession>A0A540MYC7</accession>
<organism evidence="1 2">
    <name type="scientific">Malus baccata</name>
    <name type="common">Siberian crab apple</name>
    <name type="synonym">Pyrus baccata</name>
    <dbReference type="NCBI Taxonomy" id="106549"/>
    <lineage>
        <taxon>Eukaryota</taxon>
        <taxon>Viridiplantae</taxon>
        <taxon>Streptophyta</taxon>
        <taxon>Embryophyta</taxon>
        <taxon>Tracheophyta</taxon>
        <taxon>Spermatophyta</taxon>
        <taxon>Magnoliopsida</taxon>
        <taxon>eudicotyledons</taxon>
        <taxon>Gunneridae</taxon>
        <taxon>Pentapetalae</taxon>
        <taxon>rosids</taxon>
        <taxon>fabids</taxon>
        <taxon>Rosales</taxon>
        <taxon>Rosaceae</taxon>
        <taxon>Amygdaloideae</taxon>
        <taxon>Maleae</taxon>
        <taxon>Malus</taxon>
    </lineage>
</organism>